<organism evidence="5 6">
    <name type="scientific">Loktanella gaetbuli</name>
    <dbReference type="NCBI Taxonomy" id="2881335"/>
    <lineage>
        <taxon>Bacteria</taxon>
        <taxon>Pseudomonadati</taxon>
        <taxon>Pseudomonadota</taxon>
        <taxon>Alphaproteobacteria</taxon>
        <taxon>Rhodobacterales</taxon>
        <taxon>Roseobacteraceae</taxon>
        <taxon>Loktanella</taxon>
    </lineage>
</organism>
<accession>A0ABS8BUD1</accession>
<keyword evidence="3" id="KW-0677">Repeat</keyword>
<keyword evidence="4" id="KW-0012">Acyltransferase</keyword>
<evidence type="ECO:0000256" key="3">
    <source>
        <dbReference type="ARBA" id="ARBA00022737"/>
    </source>
</evidence>
<name>A0ABS8BUD1_9RHOB</name>
<keyword evidence="2" id="KW-0808">Transferase</keyword>
<comment type="caution">
    <text evidence="5">The sequence shown here is derived from an EMBL/GenBank/DDBJ whole genome shotgun (WGS) entry which is preliminary data.</text>
</comment>
<evidence type="ECO:0000256" key="2">
    <source>
        <dbReference type="ARBA" id="ARBA00022679"/>
    </source>
</evidence>
<evidence type="ECO:0000256" key="1">
    <source>
        <dbReference type="ARBA" id="ARBA00007274"/>
    </source>
</evidence>
<dbReference type="InterPro" id="IPR011004">
    <property type="entry name" value="Trimer_LpxA-like_sf"/>
</dbReference>
<dbReference type="PROSITE" id="PS00101">
    <property type="entry name" value="HEXAPEP_TRANSFERASES"/>
    <property type="match status" value="1"/>
</dbReference>
<dbReference type="SUPFAM" id="SSF51161">
    <property type="entry name" value="Trimeric LpxA-like enzymes"/>
    <property type="match status" value="1"/>
</dbReference>
<dbReference type="InterPro" id="IPR001451">
    <property type="entry name" value="Hexapep"/>
</dbReference>
<comment type="similarity">
    <text evidence="1">Belongs to the transferase hexapeptide repeat family.</text>
</comment>
<gene>
    <name evidence="5" type="ORF">LGQ03_08825</name>
</gene>
<dbReference type="CDD" id="cd03349">
    <property type="entry name" value="LbH_XAT"/>
    <property type="match status" value="1"/>
</dbReference>
<reference evidence="5" key="1">
    <citation type="submission" date="2021-10" db="EMBL/GenBank/DDBJ databases">
        <title>Loktanella gaetbuli sp. nov., isolated from a tidal flat.</title>
        <authorList>
            <person name="Park S."/>
            <person name="Yoon J.-H."/>
        </authorList>
    </citation>
    <scope>NUCLEOTIDE SEQUENCE</scope>
    <source>
        <strain evidence="5">TSTF-M6</strain>
    </source>
</reference>
<dbReference type="PANTHER" id="PTHR43300">
    <property type="entry name" value="ACETYLTRANSFERASE"/>
    <property type="match status" value="1"/>
</dbReference>
<evidence type="ECO:0000256" key="4">
    <source>
        <dbReference type="ARBA" id="ARBA00023315"/>
    </source>
</evidence>
<protein>
    <submittedName>
        <fullName evidence="5">CatB-related O-acetyltransferase</fullName>
    </submittedName>
</protein>
<evidence type="ECO:0000313" key="6">
    <source>
        <dbReference type="Proteomes" id="UP001138961"/>
    </source>
</evidence>
<dbReference type="InterPro" id="IPR050179">
    <property type="entry name" value="Trans_hexapeptide_repeat"/>
</dbReference>
<dbReference type="InterPro" id="IPR018357">
    <property type="entry name" value="Hexapep_transf_CS"/>
</dbReference>
<proteinExistence type="inferred from homology"/>
<dbReference type="Proteomes" id="UP001138961">
    <property type="component" value="Unassembled WGS sequence"/>
</dbReference>
<sequence length="228" mass="25892">MAMLLRGRRSSIGAERMIIKLLRKLRARRRQYRYVSKSAKLEWPVSPGGAIIKDRASIGRYTYLKRRTRVARGTRIGRYCTIAMGVDIGPPEHPMNWMSVHSFQYNTGHFQDVPGYDKPRRIKHKSRPRTVIGNDVWIGAKVIVRRGVKVGNGAILGAGSFVNKDVPPYAVVGGIPARVIRYRFDEATIARFQRVKWWTLTPQEMDGVTFNDVDAALDQIERIKAGSN</sequence>
<dbReference type="EMBL" id="JAJATZ010000003">
    <property type="protein sequence ID" value="MCB5199344.1"/>
    <property type="molecule type" value="Genomic_DNA"/>
</dbReference>
<dbReference type="Gene3D" id="2.160.10.10">
    <property type="entry name" value="Hexapeptide repeat proteins"/>
    <property type="match status" value="1"/>
</dbReference>
<dbReference type="Pfam" id="PF00132">
    <property type="entry name" value="Hexapep"/>
    <property type="match status" value="1"/>
</dbReference>
<evidence type="ECO:0000313" key="5">
    <source>
        <dbReference type="EMBL" id="MCB5199344.1"/>
    </source>
</evidence>
<dbReference type="PANTHER" id="PTHR43300:SF11">
    <property type="entry name" value="ACETYLTRANSFERASE RV3034C-RELATED"/>
    <property type="match status" value="1"/>
</dbReference>
<keyword evidence="6" id="KW-1185">Reference proteome</keyword>